<keyword evidence="1" id="KW-0812">Transmembrane</keyword>
<name>A0A1H2Q4Y6_9PROT</name>
<keyword evidence="1" id="KW-0472">Membrane</keyword>
<accession>A0A1H2Q4Y6</accession>
<feature type="transmembrane region" description="Helical" evidence="1">
    <location>
        <begin position="258"/>
        <end position="281"/>
    </location>
</feature>
<feature type="transmembrane region" description="Helical" evidence="1">
    <location>
        <begin position="103"/>
        <end position="122"/>
    </location>
</feature>
<dbReference type="EMBL" id="FNNH01000001">
    <property type="protein sequence ID" value="SDW01499.1"/>
    <property type="molecule type" value="Genomic_DNA"/>
</dbReference>
<evidence type="ECO:0000313" key="2">
    <source>
        <dbReference type="EMBL" id="SDW01499.1"/>
    </source>
</evidence>
<feature type="transmembrane region" description="Helical" evidence="1">
    <location>
        <begin position="20"/>
        <end position="51"/>
    </location>
</feature>
<keyword evidence="1" id="KW-1133">Transmembrane helix</keyword>
<gene>
    <name evidence="2" type="ORF">SAMN05421882_1001210</name>
</gene>
<evidence type="ECO:0000313" key="3">
    <source>
        <dbReference type="Proteomes" id="UP000183454"/>
    </source>
</evidence>
<feature type="transmembrane region" description="Helical" evidence="1">
    <location>
        <begin position="72"/>
        <end position="91"/>
    </location>
</feature>
<organism evidence="2 3">
    <name type="scientific">Nitrosomonas communis</name>
    <dbReference type="NCBI Taxonomy" id="44574"/>
    <lineage>
        <taxon>Bacteria</taxon>
        <taxon>Pseudomonadati</taxon>
        <taxon>Pseudomonadota</taxon>
        <taxon>Betaproteobacteria</taxon>
        <taxon>Nitrosomonadales</taxon>
        <taxon>Nitrosomonadaceae</taxon>
        <taxon>Nitrosomonas</taxon>
    </lineage>
</organism>
<dbReference type="AlphaFoldDB" id="A0A1H2Q4Y6"/>
<dbReference type="Proteomes" id="UP000183454">
    <property type="component" value="Unassembled WGS sequence"/>
</dbReference>
<proteinExistence type="predicted"/>
<reference evidence="2 3" key="1">
    <citation type="submission" date="2016-10" db="EMBL/GenBank/DDBJ databases">
        <authorList>
            <person name="de Groot N.N."/>
        </authorList>
    </citation>
    <scope>NUCLEOTIDE SEQUENCE [LARGE SCALE GENOMIC DNA]</scope>
    <source>
        <strain evidence="2 3">Nm110</strain>
    </source>
</reference>
<sequence>MSINTQRDVVLSSQTSWWTINWGAVFASLVFIYALSWLIFTLSSAIGFSLIEVPDIKHIDTKSEGLTVSFALYAWFIVTAFITYFLGGILAGKLSGNIDHRAATLHGVVVWSCTIIITVTLASMGVTNLLSSAAGAIKTTATAGTNITKAVASDREGATSQLPSSFQPLIASIKQGIRKGASQDEKKLEKAAEQIDPQALGLIATALIRGDEQQAKEIIASNTDLDEKEVDELVSSVKTKADKIGKDIQRKADEAREYAAGILWLMFISYIVALIASILGARYGAKKLASSVHSIQ</sequence>
<dbReference type="RefSeq" id="WP_074664767.1">
    <property type="nucleotide sequence ID" value="NZ_FNNH01000001.1"/>
</dbReference>
<evidence type="ECO:0000256" key="1">
    <source>
        <dbReference type="SAM" id="Phobius"/>
    </source>
</evidence>
<protein>
    <submittedName>
        <fullName evidence="2">Uncharacterized protein</fullName>
    </submittedName>
</protein>